<accession>D9R978</accession>
<dbReference type="HOGENOM" id="CLU_065520_3_1_9"/>
<dbReference type="GO" id="GO:0046872">
    <property type="term" value="F:metal ion binding"/>
    <property type="evidence" value="ECO:0007669"/>
    <property type="project" value="UniProtKB-KW"/>
</dbReference>
<dbReference type="PIRSF" id="PIRSF004846">
    <property type="entry name" value="ModA"/>
    <property type="match status" value="1"/>
</dbReference>
<name>D9R978_LACSW</name>
<keyword evidence="13" id="KW-0500">Molybdenum</keyword>
<dbReference type="Proteomes" id="UP000001662">
    <property type="component" value="Chromosome"/>
</dbReference>
<evidence type="ECO:0000256" key="3">
    <source>
        <dbReference type="ARBA" id="ARBA00022448"/>
    </source>
</evidence>
<dbReference type="GO" id="GO:0005886">
    <property type="term" value="C:plasma membrane"/>
    <property type="evidence" value="ECO:0007669"/>
    <property type="project" value="UniProtKB-SubCell"/>
</dbReference>
<dbReference type="PANTHER" id="PTHR30632">
    <property type="entry name" value="MOLYBDATE-BINDING PERIPLASMIC PROTEIN"/>
    <property type="match status" value="1"/>
</dbReference>
<evidence type="ECO:0000256" key="6">
    <source>
        <dbReference type="ARBA" id="ARBA00022729"/>
    </source>
</evidence>
<evidence type="ECO:0000313" key="16">
    <source>
        <dbReference type="EMBL" id="ADL05829.1"/>
    </source>
</evidence>
<feature type="region of interest" description="Disordered" evidence="14">
    <location>
        <begin position="27"/>
        <end position="59"/>
    </location>
</feature>
<proteinExistence type="inferred from homology"/>
<dbReference type="PROSITE" id="PS51257">
    <property type="entry name" value="PROKAR_LIPOPROTEIN"/>
    <property type="match status" value="1"/>
</dbReference>
<keyword evidence="17" id="KW-1185">Reference proteome</keyword>
<keyword evidence="5 13" id="KW-0479">Metal-binding</keyword>
<sequence length="300" mass="31432">MKSGKKLLAVMMAAMFAAGTVVGCGSAGSADTKDAQAETTGKEETVKAEETTAAESTTAEAKGGNVDLYVFVAASLKNTMEKIKETYEKDHTNVNIIYNADSSGTLQKQIEEGAQCDVFFSAATKQMDALKEGGLVVDGSVTDLLENKIVLIKPTGGKTEVTGFDNITKASSLALAGEDVPVGQYARKLFTNLGTLDQVMKMEINEGANVTAVLTAVAEGSNEVGVVYATDAASMADKVEIIAEADSSMIDPAVYPVGRILNKEATGEQARAAAEFKEYLVSDEGVMKLFTDAGFAKSSK</sequence>
<evidence type="ECO:0000256" key="5">
    <source>
        <dbReference type="ARBA" id="ARBA00022723"/>
    </source>
</evidence>
<comment type="subcellular location">
    <subcellularLocation>
        <location evidence="1">Cell membrane</location>
    </subcellularLocation>
</comment>
<keyword evidence="8" id="KW-0826">Tungsten</keyword>
<evidence type="ECO:0000256" key="10">
    <source>
        <dbReference type="ARBA" id="ARBA00062515"/>
    </source>
</evidence>
<evidence type="ECO:0000256" key="4">
    <source>
        <dbReference type="ARBA" id="ARBA00022475"/>
    </source>
</evidence>
<dbReference type="STRING" id="610130.Closa_3300"/>
<dbReference type="Gene3D" id="3.40.190.10">
    <property type="entry name" value="Periplasmic binding protein-like II"/>
    <property type="match status" value="2"/>
</dbReference>
<evidence type="ECO:0000256" key="13">
    <source>
        <dbReference type="PIRSR" id="PIRSR004846-1"/>
    </source>
</evidence>
<evidence type="ECO:0000313" key="17">
    <source>
        <dbReference type="Proteomes" id="UP000001662"/>
    </source>
</evidence>
<feature type="compositionally biased region" description="Basic and acidic residues" evidence="14">
    <location>
        <begin position="31"/>
        <end position="50"/>
    </location>
</feature>
<dbReference type="SUPFAM" id="SSF53850">
    <property type="entry name" value="Periplasmic binding protein-like II"/>
    <property type="match status" value="1"/>
</dbReference>
<comment type="similarity">
    <text evidence="2">Belongs to the bacterial solute-binding protein ModA family.</text>
</comment>
<dbReference type="Pfam" id="PF13531">
    <property type="entry name" value="SBP_bac_11"/>
    <property type="match status" value="1"/>
</dbReference>
<feature type="binding site" evidence="13">
    <location>
        <position position="103"/>
    </location>
    <ligand>
        <name>molybdate</name>
        <dbReference type="ChEBI" id="CHEBI:36264"/>
    </ligand>
</feature>
<feature type="binding site" evidence="13">
    <location>
        <position position="210"/>
    </location>
    <ligand>
        <name>molybdate</name>
        <dbReference type="ChEBI" id="CHEBI:36264"/>
    </ligand>
</feature>
<keyword evidence="4" id="KW-1003">Cell membrane</keyword>
<dbReference type="NCBIfam" id="TIGR01256">
    <property type="entry name" value="modA"/>
    <property type="match status" value="1"/>
</dbReference>
<reference evidence="16" key="1">
    <citation type="submission" date="2010-07" db="EMBL/GenBank/DDBJ databases">
        <title>Complete sequence of Clostridium saccharolyticum WM1.</title>
        <authorList>
            <consortium name="US DOE Joint Genome Institute"/>
            <person name="Lucas S."/>
            <person name="Copeland A."/>
            <person name="Lapidus A."/>
            <person name="Cheng J.-F."/>
            <person name="Bruce D."/>
            <person name="Goodwin L."/>
            <person name="Pitluck S."/>
            <person name="Chertkov O."/>
            <person name="Detter J.C."/>
            <person name="Han C."/>
            <person name="Tapia R."/>
            <person name="Land M."/>
            <person name="Hauser L."/>
            <person name="Chang Y.-J."/>
            <person name="Jeffries C."/>
            <person name="Kyrpides N."/>
            <person name="Ivanova N."/>
            <person name="Mikhailova N."/>
            <person name="Mouttaki H."/>
            <person name="Lin L."/>
            <person name="Zhou J."/>
            <person name="Hemme C.L."/>
            <person name="Woyke T."/>
        </authorList>
    </citation>
    <scope>NUCLEOTIDE SEQUENCE [LARGE SCALE GENOMIC DNA]</scope>
    <source>
        <strain evidence="16">WM1</strain>
    </source>
</reference>
<dbReference type="InterPro" id="IPR005950">
    <property type="entry name" value="ModA"/>
</dbReference>
<evidence type="ECO:0000256" key="7">
    <source>
        <dbReference type="ARBA" id="ARBA00023136"/>
    </source>
</evidence>
<dbReference type="FunFam" id="3.40.190.10:FF:000030">
    <property type="entry name" value="Molybdate ABC transporter substrate-binding protein"/>
    <property type="match status" value="1"/>
</dbReference>
<gene>
    <name evidence="16" type="ordered locus">Closa_3300</name>
</gene>
<keyword evidence="6 15" id="KW-0732">Signal</keyword>
<evidence type="ECO:0000256" key="12">
    <source>
        <dbReference type="ARBA" id="ARBA00078141"/>
    </source>
</evidence>
<feature type="binding site" evidence="13">
    <location>
        <position position="228"/>
    </location>
    <ligand>
        <name>molybdate</name>
        <dbReference type="ChEBI" id="CHEBI:36264"/>
    </ligand>
</feature>
<comment type="subunit">
    <text evidence="10">The complex is composed of two ATP-binding proteins (ModC), two transmembrane proteins (ModB) and a solute-binding protein (ModA).</text>
</comment>
<evidence type="ECO:0000256" key="11">
    <source>
        <dbReference type="ARBA" id="ARBA00073171"/>
    </source>
</evidence>
<organism evidence="16 17">
    <name type="scientific">Lacrimispora saccharolytica (strain ATCC 35040 / DSM 2544 / NRCC 2533 / WM1)</name>
    <name type="common">Clostridium saccharolyticum</name>
    <dbReference type="NCBI Taxonomy" id="610130"/>
    <lineage>
        <taxon>Bacteria</taxon>
        <taxon>Bacillati</taxon>
        <taxon>Bacillota</taxon>
        <taxon>Clostridia</taxon>
        <taxon>Lachnospirales</taxon>
        <taxon>Lachnospiraceae</taxon>
        <taxon>Lacrimispora</taxon>
    </lineage>
</organism>
<dbReference type="eggNOG" id="COG0725">
    <property type="taxonomic scope" value="Bacteria"/>
</dbReference>
<dbReference type="GO" id="GO:0015689">
    <property type="term" value="P:molybdate ion transport"/>
    <property type="evidence" value="ECO:0007669"/>
    <property type="project" value="InterPro"/>
</dbReference>
<dbReference type="RefSeq" id="WP_013273899.1">
    <property type="nucleotide sequence ID" value="NC_014376.1"/>
</dbReference>
<comment type="function">
    <text evidence="9">Involved in the transport of molybdenum into the cell. Part of the binding-protein-dependent transport system ModABCD.</text>
</comment>
<evidence type="ECO:0000256" key="14">
    <source>
        <dbReference type="SAM" id="MobiDB-lite"/>
    </source>
</evidence>
<dbReference type="PaxDb" id="610130-Closa_3300"/>
<dbReference type="KEGG" id="csh:Closa_3300"/>
<dbReference type="EMBL" id="CP002109">
    <property type="protein sequence ID" value="ADL05829.1"/>
    <property type="molecule type" value="Genomic_DNA"/>
</dbReference>
<protein>
    <recommendedName>
        <fullName evidence="11">Molybdate-binding protein ModA</fullName>
    </recommendedName>
    <alternativeName>
        <fullName evidence="12">Molybdate/tungstate-binding protein ModA</fullName>
    </alternativeName>
</protein>
<evidence type="ECO:0000256" key="2">
    <source>
        <dbReference type="ARBA" id="ARBA00009175"/>
    </source>
</evidence>
<dbReference type="GO" id="GO:0030973">
    <property type="term" value="F:molybdate ion binding"/>
    <property type="evidence" value="ECO:0007669"/>
    <property type="project" value="TreeGrafter"/>
</dbReference>
<keyword evidence="7" id="KW-0472">Membrane</keyword>
<keyword evidence="3" id="KW-0813">Transport</keyword>
<feature type="binding site" evidence="13">
    <location>
        <position position="75"/>
    </location>
    <ligand>
        <name>molybdate</name>
        <dbReference type="ChEBI" id="CHEBI:36264"/>
    </ligand>
</feature>
<evidence type="ECO:0000256" key="15">
    <source>
        <dbReference type="SAM" id="SignalP"/>
    </source>
</evidence>
<dbReference type="InterPro" id="IPR050682">
    <property type="entry name" value="ModA/WtpA"/>
</dbReference>
<dbReference type="AlphaFoldDB" id="D9R978"/>
<feature type="signal peptide" evidence="15">
    <location>
        <begin position="1"/>
        <end position="23"/>
    </location>
</feature>
<feature type="chain" id="PRO_5038965421" description="Molybdate-binding protein ModA" evidence="15">
    <location>
        <begin position="24"/>
        <end position="300"/>
    </location>
</feature>
<evidence type="ECO:0000256" key="8">
    <source>
        <dbReference type="ARBA" id="ARBA00023245"/>
    </source>
</evidence>
<evidence type="ECO:0000256" key="9">
    <source>
        <dbReference type="ARBA" id="ARBA00056002"/>
    </source>
</evidence>
<evidence type="ECO:0000256" key="1">
    <source>
        <dbReference type="ARBA" id="ARBA00004236"/>
    </source>
</evidence>
<dbReference type="PANTHER" id="PTHR30632:SF0">
    <property type="entry name" value="SULFATE-BINDING PROTEIN"/>
    <property type="match status" value="1"/>
</dbReference>